<sequence>MIRFLFCLPFFKSGSETGDQEMVIKKFIRKNVKKGTSIEEVDKKICEKFGDGSIEYRELDYWYHQFYNGKKGLKDKRNPCDRTSLELLDLPNEMIHSIVSYLPIPDKFNLQLVSNRLGSLAAMNFDALTVNIDENSMTFFNPRKRSEETVMPINLGYNQLKMLLSCPELKLEFLSIEADNASIANGRALRNIQKLLKSIYHQLRAEHFCSFGFLKDQLSLLPYFNPEVLRGITAFEFDPPEPFLETIQELVKMEQWRQLKVLLFKFQYKNPFVFYPIEYFTQFEVLGLGDVIRSIDDSPEIFAWIRELIMTSPNIEKIHAGFDMSLREICETLDPAIEIQWDVGHDGLAFWNTPKSKFVIGKNTAEDLHGLTIVKENGKHWKGYRAYVR</sequence>
<keyword evidence="3" id="KW-1185">Reference proteome</keyword>
<protein>
    <recommendedName>
        <fullName evidence="1">F-box domain-containing protein</fullName>
    </recommendedName>
</protein>
<dbReference type="PROSITE" id="PS50181">
    <property type="entry name" value="FBOX"/>
    <property type="match status" value="1"/>
</dbReference>
<evidence type="ECO:0000313" key="2">
    <source>
        <dbReference type="EMBL" id="EGT41621.1"/>
    </source>
</evidence>
<proteinExistence type="predicted"/>
<dbReference type="InParanoid" id="G0P054"/>
<dbReference type="Pfam" id="PF00646">
    <property type="entry name" value="F-box"/>
    <property type="match status" value="1"/>
</dbReference>
<dbReference type="InterPro" id="IPR001810">
    <property type="entry name" value="F-box_dom"/>
</dbReference>
<organism evidence="3">
    <name type="scientific">Caenorhabditis brenneri</name>
    <name type="common">Nematode worm</name>
    <dbReference type="NCBI Taxonomy" id="135651"/>
    <lineage>
        <taxon>Eukaryota</taxon>
        <taxon>Metazoa</taxon>
        <taxon>Ecdysozoa</taxon>
        <taxon>Nematoda</taxon>
        <taxon>Chromadorea</taxon>
        <taxon>Rhabditida</taxon>
        <taxon>Rhabditina</taxon>
        <taxon>Rhabditomorpha</taxon>
        <taxon>Rhabditoidea</taxon>
        <taxon>Rhabditidae</taxon>
        <taxon>Peloderinae</taxon>
        <taxon>Caenorhabditis</taxon>
    </lineage>
</organism>
<dbReference type="Pfam" id="PF01827">
    <property type="entry name" value="FTH"/>
    <property type="match status" value="1"/>
</dbReference>
<name>G0P054_CAEBE</name>
<dbReference type="AlphaFoldDB" id="G0P054"/>
<dbReference type="EMBL" id="GL379996">
    <property type="protein sequence ID" value="EGT41621.1"/>
    <property type="molecule type" value="Genomic_DNA"/>
</dbReference>
<dbReference type="InterPro" id="IPR036047">
    <property type="entry name" value="F-box-like_dom_sf"/>
</dbReference>
<dbReference type="Proteomes" id="UP000008068">
    <property type="component" value="Unassembled WGS sequence"/>
</dbReference>
<reference evidence="3" key="1">
    <citation type="submission" date="2011-07" db="EMBL/GenBank/DDBJ databases">
        <authorList>
            <consortium name="Caenorhabditis brenneri Sequencing and Analysis Consortium"/>
            <person name="Wilson R.K."/>
        </authorList>
    </citation>
    <scope>NUCLEOTIDE SEQUENCE [LARGE SCALE GENOMIC DNA]</scope>
    <source>
        <strain evidence="3">PB2801</strain>
    </source>
</reference>
<dbReference type="PANTHER" id="PTHR23015">
    <property type="entry name" value="UNCHARACTERIZED C.ELEGANS PROTEIN"/>
    <property type="match status" value="1"/>
</dbReference>
<dbReference type="PANTHER" id="PTHR23015:SF4">
    <property type="entry name" value="DUF38 DOMAIN-CONTAINING PROTEIN-RELATED"/>
    <property type="match status" value="1"/>
</dbReference>
<accession>G0P054</accession>
<dbReference type="Pfam" id="PF17906">
    <property type="entry name" value="HTH_48"/>
    <property type="match status" value="1"/>
</dbReference>
<dbReference type="InterPro" id="IPR002900">
    <property type="entry name" value="DUF38/FTH_CAE_spp"/>
</dbReference>
<evidence type="ECO:0000313" key="3">
    <source>
        <dbReference type="Proteomes" id="UP000008068"/>
    </source>
</evidence>
<evidence type="ECO:0000259" key="1">
    <source>
        <dbReference type="PROSITE" id="PS50181"/>
    </source>
</evidence>
<dbReference type="GO" id="GO:0045087">
    <property type="term" value="P:innate immune response"/>
    <property type="evidence" value="ECO:0007669"/>
    <property type="project" value="TreeGrafter"/>
</dbReference>
<dbReference type="HOGENOM" id="CLU_687416_0_0_1"/>
<dbReference type="InterPro" id="IPR040161">
    <property type="entry name" value="FB224"/>
</dbReference>
<dbReference type="InterPro" id="IPR041426">
    <property type="entry name" value="Mos1_HTH"/>
</dbReference>
<dbReference type="SUPFAM" id="SSF81383">
    <property type="entry name" value="F-box domain"/>
    <property type="match status" value="1"/>
</dbReference>
<gene>
    <name evidence="2" type="ORF">CAEBREN_05527</name>
</gene>
<feature type="domain" description="F-box" evidence="1">
    <location>
        <begin position="84"/>
        <end position="132"/>
    </location>
</feature>